<proteinExistence type="predicted"/>
<name>A0AAJ0B2J5_9PEZI</name>
<feature type="region of interest" description="Disordered" evidence="1">
    <location>
        <begin position="27"/>
        <end position="80"/>
    </location>
</feature>
<evidence type="ECO:0000256" key="2">
    <source>
        <dbReference type="SAM" id="SignalP"/>
    </source>
</evidence>
<accession>A0AAJ0B2J5</accession>
<feature type="chain" id="PRO_5042555973" description="Transmembrane protein" evidence="2">
    <location>
        <begin position="25"/>
        <end position="92"/>
    </location>
</feature>
<evidence type="ECO:0000313" key="4">
    <source>
        <dbReference type="Proteomes" id="UP001239445"/>
    </source>
</evidence>
<dbReference type="EMBL" id="MU839850">
    <property type="protein sequence ID" value="KAK1750025.1"/>
    <property type="molecule type" value="Genomic_DNA"/>
</dbReference>
<reference evidence="3" key="1">
    <citation type="submission" date="2023-06" db="EMBL/GenBank/DDBJ databases">
        <title>Genome-scale phylogeny and comparative genomics of the fungal order Sordariales.</title>
        <authorList>
            <consortium name="Lawrence Berkeley National Laboratory"/>
            <person name="Hensen N."/>
            <person name="Bonometti L."/>
            <person name="Westerberg I."/>
            <person name="Brannstrom I.O."/>
            <person name="Guillou S."/>
            <person name="Cros-Aarteil S."/>
            <person name="Calhoun S."/>
            <person name="Haridas S."/>
            <person name="Kuo A."/>
            <person name="Mondo S."/>
            <person name="Pangilinan J."/>
            <person name="Riley R."/>
            <person name="Labutti K."/>
            <person name="Andreopoulos B."/>
            <person name="Lipzen A."/>
            <person name="Chen C."/>
            <person name="Yanf M."/>
            <person name="Daum C."/>
            <person name="Ng V."/>
            <person name="Clum A."/>
            <person name="Steindorff A."/>
            <person name="Ohm R."/>
            <person name="Martin F."/>
            <person name="Silar P."/>
            <person name="Natvig D."/>
            <person name="Lalanne C."/>
            <person name="Gautier V."/>
            <person name="Ament-Velasquez S.L."/>
            <person name="Kruys A."/>
            <person name="Hutchinson M.I."/>
            <person name="Powell A.J."/>
            <person name="Barry K."/>
            <person name="Miller A.N."/>
            <person name="Grigoriev I.V."/>
            <person name="Debuchy R."/>
            <person name="Gladieux P."/>
            <person name="Thoren M.H."/>
            <person name="Johannesson H."/>
        </authorList>
    </citation>
    <scope>NUCLEOTIDE SEQUENCE</scope>
    <source>
        <strain evidence="3">PSN4</strain>
    </source>
</reference>
<keyword evidence="2" id="KW-0732">Signal</keyword>
<organism evidence="3 4">
    <name type="scientific">Echria macrotheca</name>
    <dbReference type="NCBI Taxonomy" id="438768"/>
    <lineage>
        <taxon>Eukaryota</taxon>
        <taxon>Fungi</taxon>
        <taxon>Dikarya</taxon>
        <taxon>Ascomycota</taxon>
        <taxon>Pezizomycotina</taxon>
        <taxon>Sordariomycetes</taxon>
        <taxon>Sordariomycetidae</taxon>
        <taxon>Sordariales</taxon>
        <taxon>Schizotheciaceae</taxon>
        <taxon>Echria</taxon>
    </lineage>
</organism>
<evidence type="ECO:0000256" key="1">
    <source>
        <dbReference type="SAM" id="MobiDB-lite"/>
    </source>
</evidence>
<dbReference type="AlphaFoldDB" id="A0AAJ0B2J5"/>
<feature type="non-terminal residue" evidence="3">
    <location>
        <position position="92"/>
    </location>
</feature>
<sequence>MGITHHNLPPLFLFLIFLLVSSSSQRENPADAKKGILQNAKLDTRQRQRDRERETNTHRERERVILLPTQPATIPPTRHIPIPYLYSKRQTY</sequence>
<evidence type="ECO:0000313" key="3">
    <source>
        <dbReference type="EMBL" id="KAK1750025.1"/>
    </source>
</evidence>
<evidence type="ECO:0008006" key="5">
    <source>
        <dbReference type="Google" id="ProtNLM"/>
    </source>
</evidence>
<feature type="signal peptide" evidence="2">
    <location>
        <begin position="1"/>
        <end position="24"/>
    </location>
</feature>
<feature type="compositionally biased region" description="Basic and acidic residues" evidence="1">
    <location>
        <begin position="42"/>
        <end position="64"/>
    </location>
</feature>
<keyword evidence="4" id="KW-1185">Reference proteome</keyword>
<gene>
    <name evidence="3" type="ORF">QBC47DRAFT_395105</name>
</gene>
<comment type="caution">
    <text evidence="3">The sequence shown here is derived from an EMBL/GenBank/DDBJ whole genome shotgun (WGS) entry which is preliminary data.</text>
</comment>
<dbReference type="Proteomes" id="UP001239445">
    <property type="component" value="Unassembled WGS sequence"/>
</dbReference>
<protein>
    <recommendedName>
        <fullName evidence="5">Transmembrane protein</fullName>
    </recommendedName>
</protein>